<feature type="coiled-coil region" evidence="1">
    <location>
        <begin position="203"/>
        <end position="230"/>
    </location>
</feature>
<keyword evidence="1" id="KW-0175">Coiled coil</keyword>
<organism evidence="3 4">
    <name type="scientific">Euplotes crassus</name>
    <dbReference type="NCBI Taxonomy" id="5936"/>
    <lineage>
        <taxon>Eukaryota</taxon>
        <taxon>Sar</taxon>
        <taxon>Alveolata</taxon>
        <taxon>Ciliophora</taxon>
        <taxon>Intramacronucleata</taxon>
        <taxon>Spirotrichea</taxon>
        <taxon>Hypotrichia</taxon>
        <taxon>Euplotida</taxon>
        <taxon>Euplotidae</taxon>
        <taxon>Moneuplotes</taxon>
    </lineage>
</organism>
<comment type="caution">
    <text evidence="3">The sequence shown here is derived from an EMBL/GenBank/DDBJ whole genome shotgun (WGS) entry which is preliminary data.</text>
</comment>
<evidence type="ECO:0000313" key="3">
    <source>
        <dbReference type="EMBL" id="CAI2359297.1"/>
    </source>
</evidence>
<name>A0AAD1X5A7_EUPCR</name>
<protein>
    <submittedName>
        <fullName evidence="3">Uncharacterized protein</fullName>
    </submittedName>
</protein>
<proteinExistence type="predicted"/>
<reference evidence="3" key="1">
    <citation type="submission" date="2023-07" db="EMBL/GenBank/DDBJ databases">
        <authorList>
            <consortium name="AG Swart"/>
            <person name="Singh M."/>
            <person name="Singh A."/>
            <person name="Seah K."/>
            <person name="Emmerich C."/>
        </authorList>
    </citation>
    <scope>NUCLEOTIDE SEQUENCE</scope>
    <source>
        <strain evidence="3">DP1</strain>
    </source>
</reference>
<keyword evidence="4" id="KW-1185">Reference proteome</keyword>
<dbReference type="Proteomes" id="UP001295684">
    <property type="component" value="Unassembled WGS sequence"/>
</dbReference>
<dbReference type="AlphaFoldDB" id="A0AAD1X5A7"/>
<gene>
    <name evidence="3" type="ORF">ECRASSUSDP1_LOCUS585</name>
</gene>
<evidence type="ECO:0000313" key="4">
    <source>
        <dbReference type="Proteomes" id="UP001295684"/>
    </source>
</evidence>
<dbReference type="EMBL" id="CAMPGE010000549">
    <property type="protein sequence ID" value="CAI2359297.1"/>
    <property type="molecule type" value="Genomic_DNA"/>
</dbReference>
<accession>A0AAD1X5A7</accession>
<feature type="compositionally biased region" description="Polar residues" evidence="2">
    <location>
        <begin position="287"/>
        <end position="311"/>
    </location>
</feature>
<feature type="compositionally biased region" description="Basic residues" evidence="2">
    <location>
        <begin position="316"/>
        <end position="326"/>
    </location>
</feature>
<feature type="region of interest" description="Disordered" evidence="2">
    <location>
        <begin position="276"/>
        <end position="329"/>
    </location>
</feature>
<evidence type="ECO:0000256" key="1">
    <source>
        <dbReference type="SAM" id="Coils"/>
    </source>
</evidence>
<feature type="compositionally biased region" description="Basic and acidic residues" evidence="2">
    <location>
        <begin position="276"/>
        <end position="285"/>
    </location>
</feature>
<sequence length="451" mass="53887">MEVANSEHTERNIMTPSSFNNLKKVIFRSKSKEEGHKFPNKLLSKIRKQKLETAQMKTKRLHDQNARLEKEIKRQEEIKEQKKNEMKQSILNKLDEMAKKRSEEREERERMTKEWELKKKEFVNGSYLHERIAQHENMSLNLDLSHDKLETKSSIKKYLPLDHDQLKVFEKDYLKRKKVFIESRKKRRLQDGKSISKLSIPTSKKWEELKKREEDEKKQAKERVKETFDLAAKRLKYSEEVKTSHWPEISKKKKQEVLDRKIETEMMTSRIKQSKIMDLKSDKQRTSRMSNSIVTSTGKSDGNHKVSNLPSYQRYRLAKPKRRNEKRNRTIDLNFQSKAHMKPVGEKKGYKDYLRILREKREEDPDSHNLSSARHISDWKDLINGDKYDERTRFEMIKMKSQQIDQIYKMKERTLDYVDAPLTQAHELSDMLVNSIHAKLNALKNLDNSQA</sequence>
<evidence type="ECO:0000256" key="2">
    <source>
        <dbReference type="SAM" id="MobiDB-lite"/>
    </source>
</evidence>
<feature type="coiled-coil region" evidence="1">
    <location>
        <begin position="51"/>
        <end position="114"/>
    </location>
</feature>